<feature type="transmembrane region" description="Helical" evidence="5">
    <location>
        <begin position="205"/>
        <end position="238"/>
    </location>
</feature>
<gene>
    <name evidence="7" type="ORF">J2X04_001005</name>
</gene>
<evidence type="ECO:0000256" key="5">
    <source>
        <dbReference type="SAM" id="Phobius"/>
    </source>
</evidence>
<keyword evidence="8" id="KW-1185">Reference proteome</keyword>
<feature type="transmembrane region" description="Helical" evidence="5">
    <location>
        <begin position="110"/>
        <end position="132"/>
    </location>
</feature>
<dbReference type="InterPro" id="IPR051533">
    <property type="entry name" value="WaaL-like"/>
</dbReference>
<evidence type="ECO:0000313" key="8">
    <source>
        <dbReference type="Proteomes" id="UP001267878"/>
    </source>
</evidence>
<accession>A0ABU1VME8</accession>
<feature type="transmembrane region" description="Helical" evidence="5">
    <location>
        <begin position="50"/>
        <end position="69"/>
    </location>
</feature>
<comment type="caution">
    <text evidence="7">The sequence shown here is derived from an EMBL/GenBank/DDBJ whole genome shotgun (WGS) entry which is preliminary data.</text>
</comment>
<reference evidence="7 8" key="1">
    <citation type="submission" date="2023-07" db="EMBL/GenBank/DDBJ databases">
        <title>Sorghum-associated microbial communities from plants grown in Nebraska, USA.</title>
        <authorList>
            <person name="Schachtman D."/>
        </authorList>
    </citation>
    <scope>NUCLEOTIDE SEQUENCE [LARGE SCALE GENOMIC DNA]</scope>
    <source>
        <strain evidence="7 8">BE187</strain>
    </source>
</reference>
<protein>
    <recommendedName>
        <fullName evidence="6">O-antigen ligase-related domain-containing protein</fullName>
    </recommendedName>
</protein>
<evidence type="ECO:0000256" key="3">
    <source>
        <dbReference type="ARBA" id="ARBA00022989"/>
    </source>
</evidence>
<evidence type="ECO:0000256" key="2">
    <source>
        <dbReference type="ARBA" id="ARBA00022692"/>
    </source>
</evidence>
<dbReference type="InterPro" id="IPR007016">
    <property type="entry name" value="O-antigen_ligase-rel_domated"/>
</dbReference>
<feature type="domain" description="O-antigen ligase-related" evidence="6">
    <location>
        <begin position="187"/>
        <end position="326"/>
    </location>
</feature>
<comment type="subcellular location">
    <subcellularLocation>
        <location evidence="1">Membrane</location>
        <topology evidence="1">Multi-pass membrane protein</topology>
    </subcellularLocation>
</comment>
<organism evidence="7 8">
    <name type="scientific">Agrilutibacter niabensis</name>
    <dbReference type="NCBI Taxonomy" id="380628"/>
    <lineage>
        <taxon>Bacteria</taxon>
        <taxon>Pseudomonadati</taxon>
        <taxon>Pseudomonadota</taxon>
        <taxon>Gammaproteobacteria</taxon>
        <taxon>Lysobacterales</taxon>
        <taxon>Lysobacteraceae</taxon>
        <taxon>Agrilutibacter</taxon>
    </lineage>
</organism>
<sequence length="438" mass="47906">MRLLYAIPIVLLPNAAHLPSNVSVSVSVAAIVIAILLGDREEPYLARASYLLPPLIALFLAMLIAFVAAQWNDLSNFGADLREAKVAVLFPFLYLAYRRCGLDLKGTRQMIMLMLLVAVLAGLEAVFQGLSFNLGSFSNTERATGPFGPINMANRAGVFFAMFLPFLVALVLQPNQRRSVRLAAIAGSVILAFAILFTYSRQAYLIGLFGMMVLLVWRSIPAALLAAVLLVATAASFLPSSVVERVQETQQVDATGAVTLDASTSSRFVIWNGTMNMLRDHPAGVGLGRFDRHIGDYTPYGRPKDAHNGFVLTLAECGPLGLLALLWVFWRLWRLSRWLRRSPGAAKPELRTFELGFTLAVISMALGNMYGSPYFDSVIMANFWVLCGLMERYGRIKAHSTALSAEAEPTAPLDPVSTRFPLAVRAVPGLARLRDALR</sequence>
<dbReference type="PANTHER" id="PTHR37422">
    <property type="entry name" value="TEICHURONIC ACID BIOSYNTHESIS PROTEIN TUAE"/>
    <property type="match status" value="1"/>
</dbReference>
<evidence type="ECO:0000256" key="1">
    <source>
        <dbReference type="ARBA" id="ARBA00004141"/>
    </source>
</evidence>
<evidence type="ECO:0000313" key="7">
    <source>
        <dbReference type="EMBL" id="MDR7098658.1"/>
    </source>
</evidence>
<evidence type="ECO:0000256" key="4">
    <source>
        <dbReference type="ARBA" id="ARBA00023136"/>
    </source>
</evidence>
<dbReference type="RefSeq" id="WP_310052689.1">
    <property type="nucleotide sequence ID" value="NZ_JAVDVW010000001.1"/>
</dbReference>
<feature type="transmembrane region" description="Helical" evidence="5">
    <location>
        <begin position="350"/>
        <end position="370"/>
    </location>
</feature>
<feature type="transmembrane region" description="Helical" evidence="5">
    <location>
        <begin position="81"/>
        <end position="98"/>
    </location>
</feature>
<dbReference type="Pfam" id="PF04932">
    <property type="entry name" value="Wzy_C"/>
    <property type="match status" value="1"/>
</dbReference>
<feature type="transmembrane region" description="Helical" evidence="5">
    <location>
        <begin position="179"/>
        <end position="199"/>
    </location>
</feature>
<evidence type="ECO:0000259" key="6">
    <source>
        <dbReference type="Pfam" id="PF04932"/>
    </source>
</evidence>
<feature type="transmembrane region" description="Helical" evidence="5">
    <location>
        <begin position="310"/>
        <end position="330"/>
    </location>
</feature>
<dbReference type="PANTHER" id="PTHR37422:SF13">
    <property type="entry name" value="LIPOPOLYSACCHARIDE BIOSYNTHESIS PROTEIN PA4999-RELATED"/>
    <property type="match status" value="1"/>
</dbReference>
<name>A0ABU1VME8_9GAMM</name>
<dbReference type="Proteomes" id="UP001267878">
    <property type="component" value="Unassembled WGS sequence"/>
</dbReference>
<keyword evidence="2 5" id="KW-0812">Transmembrane</keyword>
<feature type="transmembrane region" description="Helical" evidence="5">
    <location>
        <begin position="152"/>
        <end position="172"/>
    </location>
</feature>
<feature type="transmembrane region" description="Helical" evidence="5">
    <location>
        <begin position="20"/>
        <end position="38"/>
    </location>
</feature>
<keyword evidence="4 5" id="KW-0472">Membrane</keyword>
<dbReference type="EMBL" id="JAVDVW010000001">
    <property type="protein sequence ID" value="MDR7098658.1"/>
    <property type="molecule type" value="Genomic_DNA"/>
</dbReference>
<keyword evidence="3 5" id="KW-1133">Transmembrane helix</keyword>
<proteinExistence type="predicted"/>